<protein>
    <submittedName>
        <fullName evidence="13">RNA-directed DNA polymerase from mobile element jockey</fullName>
    </submittedName>
</protein>
<keyword evidence="2" id="KW-0548">Nucleotidyltransferase</keyword>
<keyword evidence="7" id="KW-0255">Endonuclease</keyword>
<keyword evidence="3" id="KW-0235">DNA replication</keyword>
<evidence type="ECO:0000256" key="3">
    <source>
        <dbReference type="ARBA" id="ARBA00022705"/>
    </source>
</evidence>
<feature type="compositionally biased region" description="Basic residues" evidence="11">
    <location>
        <begin position="142"/>
        <end position="152"/>
    </location>
</feature>
<evidence type="ECO:0000256" key="8">
    <source>
        <dbReference type="ARBA" id="ARBA00022801"/>
    </source>
</evidence>
<dbReference type="SUPFAM" id="SSF55464">
    <property type="entry name" value="Origin of replication-binding domain, RBD-like"/>
    <property type="match status" value="1"/>
</dbReference>
<evidence type="ECO:0000256" key="1">
    <source>
        <dbReference type="ARBA" id="ARBA00022679"/>
    </source>
</evidence>
<dbReference type="GO" id="GO:0003677">
    <property type="term" value="F:DNA binding"/>
    <property type="evidence" value="ECO:0007669"/>
    <property type="project" value="UniProtKB-KW"/>
</dbReference>
<name>A0A7D9HKI6_PARCT</name>
<dbReference type="InterPro" id="IPR049912">
    <property type="entry name" value="CRESS_DNA_REP"/>
</dbReference>
<evidence type="ECO:0000256" key="11">
    <source>
        <dbReference type="SAM" id="MobiDB-lite"/>
    </source>
</evidence>
<evidence type="ECO:0000256" key="10">
    <source>
        <dbReference type="ARBA" id="ARBA00023125"/>
    </source>
</evidence>
<keyword evidence="13" id="KW-0695">RNA-directed DNA polymerase</keyword>
<accession>A0A7D9HKI6</accession>
<sequence length="492" mass="55808">MSSLNAQAIFSQTSKQRSIYLITYSQCGDSGLDRQEFAKLIVNAWNECCRSNIMQWVVSEEMHEDGGKHFHMAVKLDKKTRWLAVRNFIDSQHGIKVNFSDKHENNFTAYTYVVKEDADYVLSENHPDLANATAPQTTNATQKRKTKSKKQVASKKKRKRLAVYDVVRIIQPKGIKSRVELIALASKWQEQGKTDLAEFVCNRGPRVVNEALDASTLQHINGGIPQGTKLGPILFAVMVNELLSAWDPRAKFVDDLTALEIVPRNSPSLMNHIVADIHSLAEVNNMKLNPAKCKDMIVNFLHFNTSVFQPITVIGATRVESVSSFKLLGVYVTSELTWSVHCEYIIKKSNRRLYALRKLKRSEVAPTDILCVYCAIIRSVLEYSFVVFANLPQNLSDDLERVQKRALAIIYPNCSYDDSLKLAGIEPLVLRRDATCKRFVETILPGNPLYPIVHSRSAPVNHGYKLRSDNVARNIRMRTDRFQKFVTVKYAT</sequence>
<keyword evidence="4" id="KW-0540">Nuclease</keyword>
<evidence type="ECO:0000313" key="14">
    <source>
        <dbReference type="Proteomes" id="UP001152795"/>
    </source>
</evidence>
<dbReference type="GO" id="GO:0000166">
    <property type="term" value="F:nucleotide binding"/>
    <property type="evidence" value="ECO:0007669"/>
    <property type="project" value="UniProtKB-KW"/>
</dbReference>
<dbReference type="GO" id="GO:0004519">
    <property type="term" value="F:endonuclease activity"/>
    <property type="evidence" value="ECO:0007669"/>
    <property type="project" value="UniProtKB-KW"/>
</dbReference>
<dbReference type="InterPro" id="IPR000477">
    <property type="entry name" value="RT_dom"/>
</dbReference>
<keyword evidence="8" id="KW-0378">Hydrolase</keyword>
<dbReference type="GO" id="GO:0006260">
    <property type="term" value="P:DNA replication"/>
    <property type="evidence" value="ECO:0007669"/>
    <property type="project" value="UniProtKB-KW"/>
</dbReference>
<comment type="caution">
    <text evidence="13">The sequence shown here is derived from an EMBL/GenBank/DDBJ whole genome shotgun (WGS) entry which is preliminary data.</text>
</comment>
<dbReference type="GO" id="GO:0003964">
    <property type="term" value="F:RNA-directed DNA polymerase activity"/>
    <property type="evidence" value="ECO:0007669"/>
    <property type="project" value="UniProtKB-KW"/>
</dbReference>
<evidence type="ECO:0000259" key="12">
    <source>
        <dbReference type="PROSITE" id="PS52020"/>
    </source>
</evidence>
<proteinExistence type="predicted"/>
<keyword evidence="14" id="KW-1185">Reference proteome</keyword>
<feature type="region of interest" description="Disordered" evidence="11">
    <location>
        <begin position="129"/>
        <end position="152"/>
    </location>
</feature>
<evidence type="ECO:0000256" key="2">
    <source>
        <dbReference type="ARBA" id="ARBA00022695"/>
    </source>
</evidence>
<feature type="compositionally biased region" description="Low complexity" evidence="11">
    <location>
        <begin position="130"/>
        <end position="141"/>
    </location>
</feature>
<evidence type="ECO:0000256" key="7">
    <source>
        <dbReference type="ARBA" id="ARBA00022759"/>
    </source>
</evidence>
<dbReference type="AlphaFoldDB" id="A0A7D9HKI6"/>
<evidence type="ECO:0000256" key="9">
    <source>
        <dbReference type="ARBA" id="ARBA00023124"/>
    </source>
</evidence>
<evidence type="ECO:0000256" key="5">
    <source>
        <dbReference type="ARBA" id="ARBA00022723"/>
    </source>
</evidence>
<keyword evidence="10" id="KW-0238">DNA-binding</keyword>
<dbReference type="PROSITE" id="PS52020">
    <property type="entry name" value="CRESS_DNA_REP"/>
    <property type="match status" value="1"/>
</dbReference>
<dbReference type="GO" id="GO:0016787">
    <property type="term" value="F:hydrolase activity"/>
    <property type="evidence" value="ECO:0007669"/>
    <property type="project" value="UniProtKB-KW"/>
</dbReference>
<dbReference type="OrthoDB" id="5949662at2759"/>
<keyword evidence="1" id="KW-0808">Transferase</keyword>
<evidence type="ECO:0000313" key="13">
    <source>
        <dbReference type="EMBL" id="CAB3987159.1"/>
    </source>
</evidence>
<evidence type="ECO:0000256" key="6">
    <source>
        <dbReference type="ARBA" id="ARBA00022741"/>
    </source>
</evidence>
<keyword evidence="6" id="KW-0547">Nucleotide-binding</keyword>
<dbReference type="Pfam" id="PF00078">
    <property type="entry name" value="RVT_1"/>
    <property type="match status" value="1"/>
</dbReference>
<keyword evidence="5" id="KW-0479">Metal-binding</keyword>
<feature type="domain" description="CRESS-DNA virus Rep endonuclease" evidence="12">
    <location>
        <begin position="14"/>
        <end position="127"/>
    </location>
</feature>
<dbReference type="Proteomes" id="UP001152795">
    <property type="component" value="Unassembled WGS sequence"/>
</dbReference>
<gene>
    <name evidence="13" type="ORF">PACLA_8A077257</name>
</gene>
<dbReference type="PANTHER" id="PTHR33332">
    <property type="entry name" value="REVERSE TRANSCRIPTASE DOMAIN-CONTAINING PROTEIN"/>
    <property type="match status" value="1"/>
</dbReference>
<dbReference type="Gene3D" id="3.40.1310.20">
    <property type="match status" value="1"/>
</dbReference>
<keyword evidence="9" id="KW-0190">Covalent protein-DNA linkage</keyword>
<evidence type="ECO:0000256" key="4">
    <source>
        <dbReference type="ARBA" id="ARBA00022722"/>
    </source>
</evidence>
<reference evidence="13" key="1">
    <citation type="submission" date="2020-04" db="EMBL/GenBank/DDBJ databases">
        <authorList>
            <person name="Alioto T."/>
            <person name="Alioto T."/>
            <person name="Gomez Garrido J."/>
        </authorList>
    </citation>
    <scope>NUCLEOTIDE SEQUENCE</scope>
    <source>
        <strain evidence="13">A484AB</strain>
    </source>
</reference>
<organism evidence="13 14">
    <name type="scientific">Paramuricea clavata</name>
    <name type="common">Red gorgonian</name>
    <name type="synonym">Violescent sea-whip</name>
    <dbReference type="NCBI Taxonomy" id="317549"/>
    <lineage>
        <taxon>Eukaryota</taxon>
        <taxon>Metazoa</taxon>
        <taxon>Cnidaria</taxon>
        <taxon>Anthozoa</taxon>
        <taxon>Octocorallia</taxon>
        <taxon>Malacalcyonacea</taxon>
        <taxon>Plexauridae</taxon>
        <taxon>Paramuricea</taxon>
    </lineage>
</organism>
<dbReference type="GO" id="GO:0046872">
    <property type="term" value="F:metal ion binding"/>
    <property type="evidence" value="ECO:0007669"/>
    <property type="project" value="UniProtKB-KW"/>
</dbReference>
<dbReference type="EMBL" id="CACRXK020001128">
    <property type="protein sequence ID" value="CAB3987159.1"/>
    <property type="molecule type" value="Genomic_DNA"/>
</dbReference>